<protein>
    <submittedName>
        <fullName evidence="2">ABC transporter substrate-binding protein</fullName>
    </submittedName>
</protein>
<organism evidence="2 3">
    <name type="scientific">Manganibacter manganicus</name>
    <dbReference type="NCBI Taxonomy" id="1873176"/>
    <lineage>
        <taxon>Bacteria</taxon>
        <taxon>Pseudomonadati</taxon>
        <taxon>Pseudomonadota</taxon>
        <taxon>Alphaproteobacteria</taxon>
        <taxon>Hyphomicrobiales</taxon>
        <taxon>Phyllobacteriaceae</taxon>
        <taxon>Manganibacter</taxon>
    </lineage>
</organism>
<dbReference type="Gene3D" id="3.40.190.10">
    <property type="entry name" value="Periplasmic binding protein-like II"/>
    <property type="match status" value="2"/>
</dbReference>
<dbReference type="Pfam" id="PF13416">
    <property type="entry name" value="SBP_bac_8"/>
    <property type="match status" value="1"/>
</dbReference>
<dbReference type="PANTHER" id="PTHR42779:SF1">
    <property type="entry name" value="PROTEIN YNJB"/>
    <property type="match status" value="1"/>
</dbReference>
<dbReference type="PROSITE" id="PS51318">
    <property type="entry name" value="TAT"/>
    <property type="match status" value="1"/>
</dbReference>
<dbReference type="InterPro" id="IPR006311">
    <property type="entry name" value="TAT_signal"/>
</dbReference>
<evidence type="ECO:0000256" key="1">
    <source>
        <dbReference type="ARBA" id="ARBA00022764"/>
    </source>
</evidence>
<sequence length="397" mass="43337">MTDREFKISRRTVLGGIGGALLAGRTNAWAAAPALPSSPVVISVMDVGGALALSQPAFEDYAEKYPERASRIVFTKAPVTELAGKLRAQQSANRVDIDIVLTGSDGLAAGLANDTWIKILPDYADKFPGIEENYEPAALALHKKQGAGYGVVVNYYPSGPLIEYMPDRVSKVPASAEELLAWAKENPGRFMYARPTNSGPGRTFMMGLPYILGDKDPQDPVDGWEKTWAYLAELGKYIDYYPAGTGVTMKEFGEGSRDIIITTTGWDINPRALGIVPEKAKIGTLKGFHWVSDAFFMCMPKGISDDKIAVVLDLMAFLLTPKAQAYSYDEGYLYPGPAVKNVPLSMAPQRSQDIINQFGRDEYASLIADNPIELPLPPEKMIVAFRKWDELVGAQKS</sequence>
<comment type="caution">
    <text evidence="2">The sequence shown here is derived from an EMBL/GenBank/DDBJ whole genome shotgun (WGS) entry which is preliminary data.</text>
</comment>
<dbReference type="SUPFAM" id="SSF53850">
    <property type="entry name" value="Periplasmic binding protein-like II"/>
    <property type="match status" value="1"/>
</dbReference>
<dbReference type="AlphaFoldDB" id="A0A1V8RM82"/>
<proteinExistence type="predicted"/>
<keyword evidence="1" id="KW-0574">Periplasm</keyword>
<gene>
    <name evidence="2" type="ORF">BFN67_05245</name>
</gene>
<accession>A0A1V8RM82</accession>
<keyword evidence="3" id="KW-1185">Reference proteome</keyword>
<reference evidence="2 3" key="1">
    <citation type="journal article" date="2016" name="Int. J. Syst. Evol. Microbiol.">
        <title>Pseudaminobacter manganicus sp. nov., isolated from sludge of a manganese mine.</title>
        <authorList>
            <person name="Li J."/>
            <person name="Huang J."/>
            <person name="Liao S."/>
            <person name="Wang G."/>
        </authorList>
    </citation>
    <scope>NUCLEOTIDE SEQUENCE [LARGE SCALE GENOMIC DNA]</scope>
    <source>
        <strain evidence="2 3">JH-7</strain>
    </source>
</reference>
<name>A0A1V8RM82_9HYPH</name>
<dbReference type="OrthoDB" id="3239593at2"/>
<dbReference type="Proteomes" id="UP000191905">
    <property type="component" value="Unassembled WGS sequence"/>
</dbReference>
<dbReference type="STRING" id="1873176.BFN67_05245"/>
<dbReference type="PANTHER" id="PTHR42779">
    <property type="entry name" value="PROTEIN YNJB"/>
    <property type="match status" value="1"/>
</dbReference>
<dbReference type="RefSeq" id="WP_080920872.1">
    <property type="nucleotide sequence ID" value="NZ_MDET01000034.1"/>
</dbReference>
<evidence type="ECO:0000313" key="3">
    <source>
        <dbReference type="Proteomes" id="UP000191905"/>
    </source>
</evidence>
<evidence type="ECO:0000313" key="2">
    <source>
        <dbReference type="EMBL" id="OQM74256.1"/>
    </source>
</evidence>
<dbReference type="EMBL" id="MDET01000034">
    <property type="protein sequence ID" value="OQM74256.1"/>
    <property type="molecule type" value="Genomic_DNA"/>
</dbReference>
<dbReference type="InterPro" id="IPR006059">
    <property type="entry name" value="SBP"/>
</dbReference>